<evidence type="ECO:0000256" key="7">
    <source>
        <dbReference type="SAM" id="MobiDB-lite"/>
    </source>
</evidence>
<organism evidence="9 10">
    <name type="scientific">Penicillium roqueforti (strain FM164)</name>
    <dbReference type="NCBI Taxonomy" id="1365484"/>
    <lineage>
        <taxon>Eukaryota</taxon>
        <taxon>Fungi</taxon>
        <taxon>Dikarya</taxon>
        <taxon>Ascomycota</taxon>
        <taxon>Pezizomycotina</taxon>
        <taxon>Eurotiomycetes</taxon>
        <taxon>Eurotiomycetidae</taxon>
        <taxon>Eurotiales</taxon>
        <taxon>Aspergillaceae</taxon>
        <taxon>Penicillium</taxon>
    </lineage>
</organism>
<evidence type="ECO:0000256" key="6">
    <source>
        <dbReference type="ARBA" id="ARBA00023242"/>
    </source>
</evidence>
<sequence length="687" mass="77693">MQLSTKSPESGIRKRRRPAHSCVECRRRKVRCDRANPCSQCVAHNAPSCTFTDNRRITSDHNLRESQATKQQEHRTSIIPDGSPSSNISPPTPAPSGRIHGTQSKTRVFGQGHWMSTKRLATELSILGPVMAYQTTLFQQPIDANRGLMSQKMAKCKELAREIKKQRPNRQSLPAEIHRSFPERQVIDDLVQLYFATFESCYRILHRSSFQADYERYIDHPESAKSSFVVELLLIISAAGPLHSHGETRRELAEKSISWINIAQTWLSAPLEKDRLTLKGIQIYCLLLLSRQVNRIGADLVWVSAGSLMRMAMQMGLHQDPNYLGDMDFRQKEIRRRLWYTILEMNLQAALDSGMAPMITESDYNTMPPSGIEDADLDSAVSEDRETIATSSTRQPLLCVLASSFSLRLRATRVINSLQEEPSYHLVLDLGNELASICRKAAVEISHNLSEEHISLGSQFAYSFCSHLLNRFLLCLHFNYAIQATRNPLYAHSHKVCLEVALDLISLLDYDLYSRLLVNGGGMFRDIITRGALMIYLELHKSHESDISILAKRRNRARQEPLLKDAHRVVRYAKDRMCQGETNVKGYLFLRIATARAEAMLDGLPVEQAMENAALESLNDCETILGNMSTDLSNNGGDSDAEAWRHEEIMCTPTAFDVGLGFLDDDNFSFDHLDPSIFQNLTDPSFF</sequence>
<dbReference type="InterPro" id="IPR036864">
    <property type="entry name" value="Zn2-C6_fun-type_DNA-bd_sf"/>
</dbReference>
<accession>W6PXY6</accession>
<feature type="region of interest" description="Disordered" evidence="7">
    <location>
        <begin position="1"/>
        <end position="20"/>
    </location>
</feature>
<dbReference type="GO" id="GO:0008270">
    <property type="term" value="F:zinc ion binding"/>
    <property type="evidence" value="ECO:0007669"/>
    <property type="project" value="InterPro"/>
</dbReference>
<dbReference type="SMART" id="SM00066">
    <property type="entry name" value="GAL4"/>
    <property type="match status" value="1"/>
</dbReference>
<dbReference type="OrthoDB" id="4337792at2759"/>
<keyword evidence="4 9" id="KW-0238">DNA-binding</keyword>
<dbReference type="Pfam" id="PF00172">
    <property type="entry name" value="Zn_clus"/>
    <property type="match status" value="1"/>
</dbReference>
<evidence type="ECO:0000256" key="1">
    <source>
        <dbReference type="ARBA" id="ARBA00022723"/>
    </source>
</evidence>
<keyword evidence="2" id="KW-0862">Zinc</keyword>
<dbReference type="Gene3D" id="4.10.240.10">
    <property type="entry name" value="Zn(2)-C6 fungal-type DNA-binding domain"/>
    <property type="match status" value="1"/>
</dbReference>
<dbReference type="GO" id="GO:0000978">
    <property type="term" value="F:RNA polymerase II cis-regulatory region sequence-specific DNA binding"/>
    <property type="evidence" value="ECO:0007669"/>
    <property type="project" value="TreeGrafter"/>
</dbReference>
<dbReference type="InterPro" id="IPR051430">
    <property type="entry name" value="Fungal_TF_Env_Response"/>
</dbReference>
<dbReference type="PANTHER" id="PTHR31944:SF129">
    <property type="entry name" value="ASPYRIDONES CLUSTER REGULATOR APDR-RELATED"/>
    <property type="match status" value="1"/>
</dbReference>
<dbReference type="CDD" id="cd00067">
    <property type="entry name" value="GAL4"/>
    <property type="match status" value="1"/>
</dbReference>
<evidence type="ECO:0000256" key="4">
    <source>
        <dbReference type="ARBA" id="ARBA00023125"/>
    </source>
</evidence>
<dbReference type="PROSITE" id="PS50048">
    <property type="entry name" value="ZN2_CY6_FUNGAL_2"/>
    <property type="match status" value="1"/>
</dbReference>
<name>W6PXY6_PENRF</name>
<feature type="domain" description="Zn(2)-C6 fungal-type" evidence="8">
    <location>
        <begin position="21"/>
        <end position="51"/>
    </location>
</feature>
<evidence type="ECO:0000313" key="9">
    <source>
        <dbReference type="EMBL" id="CDM29113.1"/>
    </source>
</evidence>
<dbReference type="Pfam" id="PF04082">
    <property type="entry name" value="Fungal_trans"/>
    <property type="match status" value="1"/>
</dbReference>
<dbReference type="AlphaFoldDB" id="W6PXY6"/>
<keyword evidence="6" id="KW-0539">Nucleus</keyword>
<evidence type="ECO:0000313" key="10">
    <source>
        <dbReference type="Proteomes" id="UP000030686"/>
    </source>
</evidence>
<dbReference type="GO" id="GO:0006351">
    <property type="term" value="P:DNA-templated transcription"/>
    <property type="evidence" value="ECO:0007669"/>
    <property type="project" value="InterPro"/>
</dbReference>
<gene>
    <name evidence="9" type="ORF">PROQFM164_S01g002924</name>
</gene>
<evidence type="ECO:0000256" key="2">
    <source>
        <dbReference type="ARBA" id="ARBA00022833"/>
    </source>
</evidence>
<dbReference type="InterPro" id="IPR007219">
    <property type="entry name" value="XnlR_reg_dom"/>
</dbReference>
<keyword evidence="1" id="KW-0479">Metal-binding</keyword>
<keyword evidence="5" id="KW-0804">Transcription</keyword>
<proteinExistence type="predicted"/>
<dbReference type="CDD" id="cd12148">
    <property type="entry name" value="fungal_TF_MHR"/>
    <property type="match status" value="1"/>
</dbReference>
<keyword evidence="10" id="KW-1185">Reference proteome</keyword>
<dbReference type="InterPro" id="IPR001138">
    <property type="entry name" value="Zn2Cys6_DnaBD"/>
</dbReference>
<dbReference type="SUPFAM" id="SSF57701">
    <property type="entry name" value="Zn2/Cys6 DNA-binding domain"/>
    <property type="match status" value="1"/>
</dbReference>
<dbReference type="Proteomes" id="UP000030686">
    <property type="component" value="Unassembled WGS sequence"/>
</dbReference>
<dbReference type="GO" id="GO:0001228">
    <property type="term" value="F:DNA-binding transcription activator activity, RNA polymerase II-specific"/>
    <property type="evidence" value="ECO:0007669"/>
    <property type="project" value="TreeGrafter"/>
</dbReference>
<protein>
    <submittedName>
        <fullName evidence="9">Zn(2)-C6 fungal-type DNA-binding domain</fullName>
    </submittedName>
</protein>
<dbReference type="PROSITE" id="PS00463">
    <property type="entry name" value="ZN2_CY6_FUNGAL_1"/>
    <property type="match status" value="1"/>
</dbReference>
<dbReference type="GO" id="GO:0005634">
    <property type="term" value="C:nucleus"/>
    <property type="evidence" value="ECO:0007669"/>
    <property type="project" value="TreeGrafter"/>
</dbReference>
<evidence type="ECO:0000256" key="5">
    <source>
        <dbReference type="ARBA" id="ARBA00023163"/>
    </source>
</evidence>
<evidence type="ECO:0000259" key="8">
    <source>
        <dbReference type="PROSITE" id="PS50048"/>
    </source>
</evidence>
<keyword evidence="3" id="KW-0805">Transcription regulation</keyword>
<dbReference type="SMART" id="SM00906">
    <property type="entry name" value="Fungal_trans"/>
    <property type="match status" value="1"/>
</dbReference>
<feature type="region of interest" description="Disordered" evidence="7">
    <location>
        <begin position="63"/>
        <end position="102"/>
    </location>
</feature>
<dbReference type="PANTHER" id="PTHR31944">
    <property type="entry name" value="HEME-RESPONSIVE ZINC FINGER TRANSCRIPTION FACTOR HAP1"/>
    <property type="match status" value="1"/>
</dbReference>
<reference evidence="9" key="1">
    <citation type="journal article" date="2014" name="Nat. Commun.">
        <title>Multiple recent horizontal transfers of a large genomic region in cheese making fungi.</title>
        <authorList>
            <person name="Cheeseman K."/>
            <person name="Ropars J."/>
            <person name="Renault P."/>
            <person name="Dupont J."/>
            <person name="Gouzy J."/>
            <person name="Branca A."/>
            <person name="Abraham A.L."/>
            <person name="Ceppi M."/>
            <person name="Conseiller E."/>
            <person name="Debuchy R."/>
            <person name="Malagnac F."/>
            <person name="Goarin A."/>
            <person name="Silar P."/>
            <person name="Lacoste S."/>
            <person name="Sallet E."/>
            <person name="Bensimon A."/>
            <person name="Giraud T."/>
            <person name="Brygoo Y."/>
        </authorList>
    </citation>
    <scope>NUCLEOTIDE SEQUENCE [LARGE SCALE GENOMIC DNA]</scope>
    <source>
        <strain evidence="9">FM164</strain>
    </source>
</reference>
<evidence type="ECO:0000256" key="3">
    <source>
        <dbReference type="ARBA" id="ARBA00023015"/>
    </source>
</evidence>
<dbReference type="OMA" id="FPLCLHY"/>
<dbReference type="EMBL" id="HG792015">
    <property type="protein sequence ID" value="CDM29113.1"/>
    <property type="molecule type" value="Genomic_DNA"/>
</dbReference>